<dbReference type="Proteomes" id="UP000094094">
    <property type="component" value="Chromosome"/>
</dbReference>
<feature type="signal peptide" evidence="1">
    <location>
        <begin position="1"/>
        <end position="29"/>
    </location>
</feature>
<organism evidence="2 3">
    <name type="scientific">Streptomyces lydicus</name>
    <dbReference type="NCBI Taxonomy" id="47763"/>
    <lineage>
        <taxon>Bacteria</taxon>
        <taxon>Bacillati</taxon>
        <taxon>Actinomycetota</taxon>
        <taxon>Actinomycetes</taxon>
        <taxon>Kitasatosporales</taxon>
        <taxon>Streptomycetaceae</taxon>
        <taxon>Streptomyces</taxon>
    </lineage>
</organism>
<reference evidence="2 3" key="1">
    <citation type="submission" date="2016-09" db="EMBL/GenBank/DDBJ databases">
        <title>Complete genome sequencing of Streptomyces lydicus 103 and metabolic pathways analysis of antibiotic biosynthesis.</title>
        <authorList>
            <person name="Jia N."/>
            <person name="Ding M.-Z."/>
            <person name="Gao F."/>
            <person name="Yuan Y.-J."/>
        </authorList>
    </citation>
    <scope>NUCLEOTIDE SEQUENCE [LARGE SCALE GENOMIC DNA]</scope>
    <source>
        <strain evidence="2 3">103</strain>
    </source>
</reference>
<dbReference type="KEGG" id="slc:SL103_15330"/>
<evidence type="ECO:0008006" key="4">
    <source>
        <dbReference type="Google" id="ProtNLM"/>
    </source>
</evidence>
<evidence type="ECO:0000256" key="1">
    <source>
        <dbReference type="SAM" id="SignalP"/>
    </source>
</evidence>
<dbReference type="AlphaFoldDB" id="A0A1D7VL17"/>
<proteinExistence type="predicted"/>
<sequence>MKKMARVDMVIAGACGLLLALGGASPAQADENPFGTDDGVFNSDTWADFNASFRCTRRAAVCANGPVNSGNVSNAQNVYLSGNNTNSGNGTTSGS</sequence>
<evidence type="ECO:0000313" key="2">
    <source>
        <dbReference type="EMBL" id="AOP47454.1"/>
    </source>
</evidence>
<name>A0A1D7VL17_9ACTN</name>
<dbReference type="EMBL" id="CP017157">
    <property type="protein sequence ID" value="AOP47454.1"/>
    <property type="molecule type" value="Genomic_DNA"/>
</dbReference>
<accession>A0A1D7VL17</accession>
<feature type="chain" id="PRO_5009101096" description="Secreted protein" evidence="1">
    <location>
        <begin position="30"/>
        <end position="95"/>
    </location>
</feature>
<protein>
    <recommendedName>
        <fullName evidence="4">Secreted protein</fullName>
    </recommendedName>
</protein>
<gene>
    <name evidence="2" type="ORF">SL103_15330</name>
</gene>
<keyword evidence="3" id="KW-1185">Reference proteome</keyword>
<keyword evidence="1" id="KW-0732">Signal</keyword>
<dbReference type="OrthoDB" id="4326002at2"/>
<evidence type="ECO:0000313" key="3">
    <source>
        <dbReference type="Proteomes" id="UP000094094"/>
    </source>
</evidence>